<protein>
    <submittedName>
        <fullName evidence="5">Regulatory protein, Fis family</fullName>
    </submittedName>
</protein>
<evidence type="ECO:0000256" key="1">
    <source>
        <dbReference type="ARBA" id="ARBA00022553"/>
    </source>
</evidence>
<gene>
    <name evidence="5" type="ORF">SAMN06265339_0321</name>
</gene>
<evidence type="ECO:0000313" key="5">
    <source>
        <dbReference type="EMBL" id="SMP05785.1"/>
    </source>
</evidence>
<dbReference type="PANTHER" id="PTHR44591:SF14">
    <property type="entry name" value="PROTEIN PILG"/>
    <property type="match status" value="1"/>
</dbReference>
<dbReference type="SUPFAM" id="SSF52172">
    <property type="entry name" value="CheY-like"/>
    <property type="match status" value="1"/>
</dbReference>
<proteinExistence type="predicted"/>
<dbReference type="InterPro" id="IPR009057">
    <property type="entry name" value="Homeodomain-like_sf"/>
</dbReference>
<dbReference type="PRINTS" id="PR01590">
    <property type="entry name" value="HTHFIS"/>
</dbReference>
<accession>A0ABY1NBV3</accession>
<dbReference type="Gene3D" id="1.10.10.60">
    <property type="entry name" value="Homeodomain-like"/>
    <property type="match status" value="1"/>
</dbReference>
<dbReference type="PANTHER" id="PTHR44591">
    <property type="entry name" value="STRESS RESPONSE REGULATOR PROTEIN 1"/>
    <property type="match status" value="1"/>
</dbReference>
<dbReference type="InterPro" id="IPR011006">
    <property type="entry name" value="CheY-like_superfamily"/>
</dbReference>
<dbReference type="InterPro" id="IPR002197">
    <property type="entry name" value="HTH_Fis"/>
</dbReference>
<keyword evidence="6" id="KW-1185">Reference proteome</keyword>
<dbReference type="Pfam" id="PF00072">
    <property type="entry name" value="Response_reg"/>
    <property type="match status" value="1"/>
</dbReference>
<keyword evidence="1 3" id="KW-0597">Phosphoprotein</keyword>
<evidence type="ECO:0000313" key="6">
    <source>
        <dbReference type="Proteomes" id="UP001157911"/>
    </source>
</evidence>
<dbReference type="PROSITE" id="PS50110">
    <property type="entry name" value="RESPONSE_REGULATORY"/>
    <property type="match status" value="1"/>
</dbReference>
<dbReference type="Gene3D" id="3.40.50.2300">
    <property type="match status" value="1"/>
</dbReference>
<reference evidence="5 6" key="1">
    <citation type="submission" date="2017-05" db="EMBL/GenBank/DDBJ databases">
        <authorList>
            <person name="Varghese N."/>
            <person name="Submissions S."/>
        </authorList>
    </citation>
    <scope>NUCLEOTIDE SEQUENCE [LARGE SCALE GENOMIC DNA]</scope>
    <source>
        <strain evidence="5 6">DSM 15522</strain>
    </source>
</reference>
<dbReference type="InterPro" id="IPR050595">
    <property type="entry name" value="Bact_response_regulator"/>
</dbReference>
<evidence type="ECO:0000256" key="2">
    <source>
        <dbReference type="ARBA" id="ARBA00023012"/>
    </source>
</evidence>
<dbReference type="EMBL" id="FXUB01000001">
    <property type="protein sequence ID" value="SMP05785.1"/>
    <property type="molecule type" value="Genomic_DNA"/>
</dbReference>
<evidence type="ECO:0000259" key="4">
    <source>
        <dbReference type="PROSITE" id="PS50110"/>
    </source>
</evidence>
<evidence type="ECO:0000256" key="3">
    <source>
        <dbReference type="PROSITE-ProRule" id="PRU00169"/>
    </source>
</evidence>
<keyword evidence="2" id="KW-0902">Two-component regulatory system</keyword>
<dbReference type="Proteomes" id="UP001157911">
    <property type="component" value="Unassembled WGS sequence"/>
</dbReference>
<dbReference type="Pfam" id="PF02954">
    <property type="entry name" value="HTH_8"/>
    <property type="match status" value="1"/>
</dbReference>
<name>A0ABY1NBV3_9BACT</name>
<dbReference type="SMART" id="SM00448">
    <property type="entry name" value="REC"/>
    <property type="match status" value="1"/>
</dbReference>
<feature type="domain" description="Response regulatory" evidence="4">
    <location>
        <begin position="2"/>
        <end position="118"/>
    </location>
</feature>
<dbReference type="SUPFAM" id="SSF46689">
    <property type="entry name" value="Homeodomain-like"/>
    <property type="match status" value="1"/>
</dbReference>
<dbReference type="RefSeq" id="WP_283399828.1">
    <property type="nucleotide sequence ID" value="NZ_FXUB01000001.1"/>
</dbReference>
<dbReference type="InterPro" id="IPR001789">
    <property type="entry name" value="Sig_transdc_resp-reg_receiver"/>
</dbReference>
<feature type="modified residue" description="4-aspartylphosphate" evidence="3">
    <location>
        <position position="51"/>
    </location>
</feature>
<organism evidence="5 6">
    <name type="scientific">Desulfurobacterium pacificum</name>
    <dbReference type="NCBI Taxonomy" id="240166"/>
    <lineage>
        <taxon>Bacteria</taxon>
        <taxon>Pseudomonadati</taxon>
        <taxon>Aquificota</taxon>
        <taxon>Aquificia</taxon>
        <taxon>Desulfurobacteriales</taxon>
        <taxon>Desulfurobacteriaceae</taxon>
        <taxon>Desulfurobacterium</taxon>
    </lineage>
</organism>
<sequence>MKVLIVDDEKGIRETIKEILQDEGYEVFTEEIGSNVERKIEEVNPDIIILDLFLPGMSGMDVLEKIHATGEIKRRAVIIVSGHGTVETSVKALKLGAFDFLEKPIKYDKLMEAIENAVEFVKSSHSPEIETFTSLPLKKAKEEFEKAYIIDVLKKCNGDLKEAAKFMGIDISNLYRKLNKYNINPQK</sequence>
<comment type="caution">
    <text evidence="5">The sequence shown here is derived from an EMBL/GenBank/DDBJ whole genome shotgun (WGS) entry which is preliminary data.</text>
</comment>